<dbReference type="InterPro" id="IPR017972">
    <property type="entry name" value="Cyt_P450_CS"/>
</dbReference>
<keyword evidence="4 8" id="KW-0560">Oxidoreductase</keyword>
<keyword evidence="9" id="KW-0812">Transmembrane</keyword>
<dbReference type="GO" id="GO:0004497">
    <property type="term" value="F:monooxygenase activity"/>
    <property type="evidence" value="ECO:0007669"/>
    <property type="project" value="UniProtKB-KW"/>
</dbReference>
<dbReference type="RefSeq" id="XP_052117818.1">
    <property type="nucleotide sequence ID" value="XM_052261858.1"/>
</dbReference>
<evidence type="ECO:0000256" key="4">
    <source>
        <dbReference type="ARBA" id="ARBA00023002"/>
    </source>
</evidence>
<dbReference type="SUPFAM" id="SSF48264">
    <property type="entry name" value="Cytochrome P450"/>
    <property type="match status" value="1"/>
</dbReference>
<evidence type="ECO:0000256" key="1">
    <source>
        <dbReference type="ARBA" id="ARBA00010617"/>
    </source>
</evidence>
<dbReference type="PROSITE" id="PS00086">
    <property type="entry name" value="CYTOCHROME_P450"/>
    <property type="match status" value="1"/>
</dbReference>
<dbReference type="FunFam" id="1.10.630.10:FF:000026">
    <property type="entry name" value="Cytochrome P450 82C4"/>
    <property type="match status" value="1"/>
</dbReference>
<evidence type="ECO:0000256" key="2">
    <source>
        <dbReference type="ARBA" id="ARBA00022617"/>
    </source>
</evidence>
<evidence type="ECO:0000313" key="10">
    <source>
        <dbReference type="Proteomes" id="UP000515211"/>
    </source>
</evidence>
<dbReference type="Gene3D" id="1.10.630.10">
    <property type="entry name" value="Cytochrome P450"/>
    <property type="match status" value="2"/>
</dbReference>
<evidence type="ECO:0000256" key="9">
    <source>
        <dbReference type="SAM" id="Phobius"/>
    </source>
</evidence>
<dbReference type="GO" id="GO:0020037">
    <property type="term" value="F:heme binding"/>
    <property type="evidence" value="ECO:0007669"/>
    <property type="project" value="InterPro"/>
</dbReference>
<dbReference type="GO" id="GO:0005506">
    <property type="term" value="F:iron ion binding"/>
    <property type="evidence" value="ECO:0007669"/>
    <property type="project" value="InterPro"/>
</dbReference>
<sequence length="501" mass="56506">MDSILNYLNTTEITGILCLIILLYILLRPFKNGGNLKEPPMAAGAWPILGHLPLLRGSQPLHKTLGAMADKYGPLFTIKIGATETIVVSNWKIAKECFTTNDMAVSSRPKTIAMENLTYNFAAFGLGPYGPYWRELRKIVTLELLSNRRIELLGDVRVSEVQASVNELYSLWSRKKNNDGYVLVEMKEWFSRLTFNTVLRMIAGKRYFGGATADAVPAAGGEEKAKKCLKLIKDFMHLLGLFTVGDAIPTLRWMDFGGHERAMKKTAKELDSVLSEWLEEHKINFGKKASSERDFMDVMISILGESKIHGFDADTIIKATTMVRVYYRVVVYNFTRITESDLNKLVYLQAIVKETLRLYPAGTLGAPREFIENCTLGGFHVKKGSRLIANIWKIQSDPSIWSDPLEFKPERFLTTHKDIDVKGQHFELLPFGSGRRICPGISFALRMIHFALARFLHSFEILQPSDESIDMTGILGLSYTKTTPIEILIKPCLALACYEIM</sequence>
<dbReference type="AlphaFoldDB" id="A0A9C6TYF2"/>
<comment type="similarity">
    <text evidence="1 8">Belongs to the cytochrome P450 family.</text>
</comment>
<gene>
    <name evidence="11" type="primary">LOC107491396</name>
</gene>
<proteinExistence type="inferred from homology"/>
<comment type="cofactor">
    <cofactor evidence="7">
        <name>heme</name>
        <dbReference type="ChEBI" id="CHEBI:30413"/>
    </cofactor>
</comment>
<dbReference type="InterPro" id="IPR001128">
    <property type="entry name" value="Cyt_P450"/>
</dbReference>
<dbReference type="GeneID" id="107491396"/>
<evidence type="ECO:0000256" key="8">
    <source>
        <dbReference type="RuleBase" id="RU000461"/>
    </source>
</evidence>
<dbReference type="PANTHER" id="PTHR47947:SF49">
    <property type="entry name" value="CYTOCHROME P450 FAMILY PROTEIN"/>
    <property type="match status" value="1"/>
</dbReference>
<dbReference type="PANTHER" id="PTHR47947">
    <property type="entry name" value="CYTOCHROME P450 82C3-RELATED"/>
    <property type="match status" value="1"/>
</dbReference>
<keyword evidence="3 7" id="KW-0479">Metal-binding</keyword>
<dbReference type="KEGG" id="adu:107491396"/>
<accession>A0A9C6TYF2</accession>
<dbReference type="PRINTS" id="PR00385">
    <property type="entry name" value="P450"/>
</dbReference>
<protein>
    <submittedName>
        <fullName evidence="11">Cytochrome P450 82A4</fullName>
    </submittedName>
</protein>
<keyword evidence="9" id="KW-1133">Transmembrane helix</keyword>
<keyword evidence="10" id="KW-1185">Reference proteome</keyword>
<keyword evidence="6 8" id="KW-0503">Monooxygenase</keyword>
<reference evidence="10" key="1">
    <citation type="journal article" date="2016" name="Nat. Genet.">
        <title>The genome sequences of Arachis duranensis and Arachis ipaensis, the diploid ancestors of cultivated peanut.</title>
        <authorList>
            <person name="Bertioli D.J."/>
            <person name="Cannon S.B."/>
            <person name="Froenicke L."/>
            <person name="Huang G."/>
            <person name="Farmer A.D."/>
            <person name="Cannon E.K."/>
            <person name="Liu X."/>
            <person name="Gao D."/>
            <person name="Clevenger J."/>
            <person name="Dash S."/>
            <person name="Ren L."/>
            <person name="Moretzsohn M.C."/>
            <person name="Shirasawa K."/>
            <person name="Huang W."/>
            <person name="Vidigal B."/>
            <person name="Abernathy B."/>
            <person name="Chu Y."/>
            <person name="Niederhuth C.E."/>
            <person name="Umale P."/>
            <person name="Araujo A.C."/>
            <person name="Kozik A."/>
            <person name="Kim K.D."/>
            <person name="Burow M.D."/>
            <person name="Varshney R.K."/>
            <person name="Wang X."/>
            <person name="Zhang X."/>
            <person name="Barkley N."/>
            <person name="Guimaraes P.M."/>
            <person name="Isobe S."/>
            <person name="Guo B."/>
            <person name="Liao B."/>
            <person name="Stalker H.T."/>
            <person name="Schmitz R.J."/>
            <person name="Scheffler B.E."/>
            <person name="Leal-Bertioli S.C."/>
            <person name="Xun X."/>
            <person name="Jackson S.A."/>
            <person name="Michelmore R."/>
            <person name="Ozias-Akins P."/>
        </authorList>
    </citation>
    <scope>NUCLEOTIDE SEQUENCE [LARGE SCALE GENOMIC DNA]</scope>
    <source>
        <strain evidence="10">cv. V14167</strain>
    </source>
</reference>
<keyword evidence="2 7" id="KW-0349">Heme</keyword>
<dbReference type="InterPro" id="IPR036396">
    <property type="entry name" value="Cyt_P450_sf"/>
</dbReference>
<feature type="transmembrane region" description="Helical" evidence="9">
    <location>
        <begin position="6"/>
        <end position="27"/>
    </location>
</feature>
<organism evidence="10 11">
    <name type="scientific">Arachis duranensis</name>
    <name type="common">Wild peanut</name>
    <dbReference type="NCBI Taxonomy" id="130453"/>
    <lineage>
        <taxon>Eukaryota</taxon>
        <taxon>Viridiplantae</taxon>
        <taxon>Streptophyta</taxon>
        <taxon>Embryophyta</taxon>
        <taxon>Tracheophyta</taxon>
        <taxon>Spermatophyta</taxon>
        <taxon>Magnoliopsida</taxon>
        <taxon>eudicotyledons</taxon>
        <taxon>Gunneridae</taxon>
        <taxon>Pentapetalae</taxon>
        <taxon>rosids</taxon>
        <taxon>fabids</taxon>
        <taxon>Fabales</taxon>
        <taxon>Fabaceae</taxon>
        <taxon>Papilionoideae</taxon>
        <taxon>50 kb inversion clade</taxon>
        <taxon>dalbergioids sensu lato</taxon>
        <taxon>Dalbergieae</taxon>
        <taxon>Pterocarpus clade</taxon>
        <taxon>Arachis</taxon>
    </lineage>
</organism>
<evidence type="ECO:0000256" key="6">
    <source>
        <dbReference type="ARBA" id="ARBA00023033"/>
    </source>
</evidence>
<dbReference type="InterPro" id="IPR050651">
    <property type="entry name" value="Plant_Cytochrome_P450_Monoox"/>
</dbReference>
<dbReference type="Pfam" id="PF00067">
    <property type="entry name" value="p450"/>
    <property type="match status" value="2"/>
</dbReference>
<dbReference type="GO" id="GO:0016705">
    <property type="term" value="F:oxidoreductase activity, acting on paired donors, with incorporation or reduction of molecular oxygen"/>
    <property type="evidence" value="ECO:0007669"/>
    <property type="project" value="InterPro"/>
</dbReference>
<dbReference type="Proteomes" id="UP000515211">
    <property type="component" value="Chromosome 5"/>
</dbReference>
<evidence type="ECO:0000256" key="7">
    <source>
        <dbReference type="PIRSR" id="PIRSR602401-1"/>
    </source>
</evidence>
<name>A0A9C6TYF2_ARADU</name>
<dbReference type="InterPro" id="IPR002401">
    <property type="entry name" value="Cyt_P450_E_grp-I"/>
</dbReference>
<keyword evidence="9" id="KW-0472">Membrane</keyword>
<evidence type="ECO:0000256" key="5">
    <source>
        <dbReference type="ARBA" id="ARBA00023004"/>
    </source>
</evidence>
<keyword evidence="5 7" id="KW-0408">Iron</keyword>
<feature type="binding site" description="axial binding residue" evidence="7">
    <location>
        <position position="438"/>
    </location>
    <ligand>
        <name>heme</name>
        <dbReference type="ChEBI" id="CHEBI:30413"/>
    </ligand>
    <ligandPart>
        <name>Fe</name>
        <dbReference type="ChEBI" id="CHEBI:18248"/>
    </ligandPart>
</feature>
<dbReference type="PRINTS" id="PR00463">
    <property type="entry name" value="EP450I"/>
</dbReference>
<evidence type="ECO:0000313" key="11">
    <source>
        <dbReference type="RefSeq" id="XP_052117818.1"/>
    </source>
</evidence>
<reference evidence="11" key="2">
    <citation type="submission" date="2025-08" db="UniProtKB">
        <authorList>
            <consortium name="RefSeq"/>
        </authorList>
    </citation>
    <scope>IDENTIFICATION</scope>
    <source>
        <tissue evidence="11">Whole plant</tissue>
    </source>
</reference>
<evidence type="ECO:0000256" key="3">
    <source>
        <dbReference type="ARBA" id="ARBA00022723"/>
    </source>
</evidence>